<feature type="non-terminal residue" evidence="1">
    <location>
        <position position="1"/>
    </location>
</feature>
<name>A0ACC1JYX8_9FUNG</name>
<proteinExistence type="predicted"/>
<protein>
    <submittedName>
        <fullName evidence="1">Uncharacterized protein</fullName>
    </submittedName>
</protein>
<dbReference type="EMBL" id="JANBUK010002880">
    <property type="protein sequence ID" value="KAJ2770035.1"/>
    <property type="molecule type" value="Genomic_DNA"/>
</dbReference>
<evidence type="ECO:0000313" key="1">
    <source>
        <dbReference type="EMBL" id="KAJ2770035.1"/>
    </source>
</evidence>
<dbReference type="Proteomes" id="UP001140066">
    <property type="component" value="Unassembled WGS sequence"/>
</dbReference>
<reference evidence="1" key="1">
    <citation type="submission" date="2022-07" db="EMBL/GenBank/DDBJ databases">
        <title>Phylogenomic reconstructions and comparative analyses of Kickxellomycotina fungi.</title>
        <authorList>
            <person name="Reynolds N.K."/>
            <person name="Stajich J.E."/>
            <person name="Barry K."/>
            <person name="Grigoriev I.V."/>
            <person name="Crous P."/>
            <person name="Smith M.E."/>
        </authorList>
    </citation>
    <scope>NUCLEOTIDE SEQUENCE</scope>
    <source>
        <strain evidence="1">BCRC 34191</strain>
    </source>
</reference>
<sequence length="63" mass="7314">TERMREQDLVAVEFSALLRRQREMGETIGNELDLQNQLLNELDQDMDRTGNKLAAARRQANKL</sequence>
<evidence type="ECO:0000313" key="2">
    <source>
        <dbReference type="Proteomes" id="UP001140066"/>
    </source>
</evidence>
<keyword evidence="2" id="KW-1185">Reference proteome</keyword>
<comment type="caution">
    <text evidence="1">The sequence shown here is derived from an EMBL/GenBank/DDBJ whole genome shotgun (WGS) entry which is preliminary data.</text>
</comment>
<gene>
    <name evidence="1" type="ORF">GGI18_005288</name>
</gene>
<organism evidence="1 2">
    <name type="scientific">Coemansia linderi</name>
    <dbReference type="NCBI Taxonomy" id="2663919"/>
    <lineage>
        <taxon>Eukaryota</taxon>
        <taxon>Fungi</taxon>
        <taxon>Fungi incertae sedis</taxon>
        <taxon>Zoopagomycota</taxon>
        <taxon>Kickxellomycotina</taxon>
        <taxon>Kickxellomycetes</taxon>
        <taxon>Kickxellales</taxon>
        <taxon>Kickxellaceae</taxon>
        <taxon>Coemansia</taxon>
    </lineage>
</organism>
<accession>A0ACC1JYX8</accession>